<dbReference type="GO" id="GO:0004860">
    <property type="term" value="F:protein kinase inhibitor activity"/>
    <property type="evidence" value="ECO:0007669"/>
    <property type="project" value="UniProtKB-KW"/>
</dbReference>
<dbReference type="PANTHER" id="PTHR30289:SF1">
    <property type="entry name" value="PEBP (PHOSPHATIDYLETHANOLAMINE-BINDING PROTEIN) FAMILY PROTEIN"/>
    <property type="match status" value="1"/>
</dbReference>
<dbReference type="EMBL" id="BAAAZG010000057">
    <property type="protein sequence ID" value="GAA4098299.1"/>
    <property type="molecule type" value="Genomic_DNA"/>
</dbReference>
<keyword evidence="3" id="KW-1185">Reference proteome</keyword>
<comment type="caution">
    <text evidence="2">The sequence shown here is derived from an EMBL/GenBank/DDBJ whole genome shotgun (WGS) entry which is preliminary data.</text>
</comment>
<proteinExistence type="inferred from homology"/>
<dbReference type="InterPro" id="IPR008914">
    <property type="entry name" value="PEBP"/>
</dbReference>
<dbReference type="CDD" id="cd00865">
    <property type="entry name" value="PEBP_bact_arch"/>
    <property type="match status" value="1"/>
</dbReference>
<dbReference type="InterPro" id="IPR005247">
    <property type="entry name" value="YbhB_YbcL/LppC-like"/>
</dbReference>
<sequence>MDEIRLRSPAFSDHTLIPADHSHAQGDVSPPLEWSDVPDAVTELVLICEDPDAPGGTFVHWLLAGIDPGTESIDAGDVPTEAAVGRNDFGSQGYGGPHPPVGDEPHRYFFRLYGLSEASGLKDGFTGEDFRTAVEEKVIASGTLVGTYGR</sequence>
<reference evidence="3" key="1">
    <citation type="journal article" date="2019" name="Int. J. Syst. Evol. Microbiol.">
        <title>The Global Catalogue of Microorganisms (GCM) 10K type strain sequencing project: providing services to taxonomists for standard genome sequencing and annotation.</title>
        <authorList>
            <consortium name="The Broad Institute Genomics Platform"/>
            <consortium name="The Broad Institute Genome Sequencing Center for Infectious Disease"/>
            <person name="Wu L."/>
            <person name="Ma J."/>
        </authorList>
    </citation>
    <scope>NUCLEOTIDE SEQUENCE [LARGE SCALE GENOMIC DNA]</scope>
    <source>
        <strain evidence="3">JCM 16702</strain>
    </source>
</reference>
<dbReference type="Gene3D" id="3.90.280.10">
    <property type="entry name" value="PEBP-like"/>
    <property type="match status" value="1"/>
</dbReference>
<dbReference type="PANTHER" id="PTHR30289">
    <property type="entry name" value="UNCHARACTERIZED PROTEIN YBCL-RELATED"/>
    <property type="match status" value="1"/>
</dbReference>
<evidence type="ECO:0000313" key="3">
    <source>
        <dbReference type="Proteomes" id="UP001500683"/>
    </source>
</evidence>
<dbReference type="RefSeq" id="WP_344956794.1">
    <property type="nucleotide sequence ID" value="NZ_BAAAZG010000057.1"/>
</dbReference>
<dbReference type="Pfam" id="PF01161">
    <property type="entry name" value="PBP"/>
    <property type="match status" value="1"/>
</dbReference>
<dbReference type="SUPFAM" id="SSF49777">
    <property type="entry name" value="PEBP-like"/>
    <property type="match status" value="1"/>
</dbReference>
<accession>A0ABP7WWT1</accession>
<evidence type="ECO:0000256" key="1">
    <source>
        <dbReference type="ARBA" id="ARBA00007120"/>
    </source>
</evidence>
<dbReference type="NCBIfam" id="TIGR00481">
    <property type="entry name" value="YbhB/YbcL family Raf kinase inhibitor-like protein"/>
    <property type="match status" value="1"/>
</dbReference>
<organism evidence="2 3">
    <name type="scientific">Actinomadura miaoliensis</name>
    <dbReference type="NCBI Taxonomy" id="430685"/>
    <lineage>
        <taxon>Bacteria</taxon>
        <taxon>Bacillati</taxon>
        <taxon>Actinomycetota</taxon>
        <taxon>Actinomycetes</taxon>
        <taxon>Streptosporangiales</taxon>
        <taxon>Thermomonosporaceae</taxon>
        <taxon>Actinomadura</taxon>
    </lineage>
</organism>
<keyword evidence="2" id="KW-0649">Protein kinase inhibitor</keyword>
<gene>
    <name evidence="2" type="ORF">GCM10022214_73440</name>
</gene>
<dbReference type="InterPro" id="IPR036610">
    <property type="entry name" value="PEBP-like_sf"/>
</dbReference>
<dbReference type="Proteomes" id="UP001500683">
    <property type="component" value="Unassembled WGS sequence"/>
</dbReference>
<protein>
    <submittedName>
        <fullName evidence="2">YbhB/YbcL family Raf kinase inhibitor-like protein</fullName>
    </submittedName>
</protein>
<comment type="similarity">
    <text evidence="1">Belongs to the UPF0098 family.</text>
</comment>
<evidence type="ECO:0000313" key="2">
    <source>
        <dbReference type="EMBL" id="GAA4098299.1"/>
    </source>
</evidence>
<name>A0ABP7WWT1_9ACTN</name>